<reference evidence="3 4" key="1">
    <citation type="submission" date="2018-05" db="EMBL/GenBank/DDBJ databases">
        <title>Streptomyces venezuelae.</title>
        <authorList>
            <person name="Kim W."/>
            <person name="Lee N."/>
            <person name="Cho B.-K."/>
        </authorList>
    </citation>
    <scope>NUCLEOTIDE SEQUENCE [LARGE SCALE GENOMIC DNA]</scope>
    <source>
        <strain evidence="3 4">ATCC 14584</strain>
    </source>
</reference>
<evidence type="ECO:0000313" key="3">
    <source>
        <dbReference type="EMBL" id="QES39098.1"/>
    </source>
</evidence>
<accession>A0A5P2CB74</accession>
<feature type="domain" description="BioF2-like acetyltransferase" evidence="2">
    <location>
        <begin position="224"/>
        <end position="367"/>
    </location>
</feature>
<feature type="region of interest" description="Disordered" evidence="1">
    <location>
        <begin position="1"/>
        <end position="29"/>
    </location>
</feature>
<sequence>MCGRAARRPRAPGASACPQGGGGGPLRAGTRVRAGAERPVSTAARTAPRTAPDVRPVAELCVDEDEFDALAEPWGRLHRSCAAATPFQSHAWVSSWWQSYGSPGRLRVLLVRDGARLIAAAPLMRVDRPLPALKPLGGAISDFTDVLVDDACKEEGTEALLSGLYALARTALIDFGEVRPGACVEGLYARWPGPRRTLAGSACLELPALPMEGLLKRLPTPRAQRTRAKMRKLSALGVESRVVPADEVENSVRTLLRLHQLQWQGRKVTSEHLQPRFHEHLLRSMRPMVAAGEAVVTEFSLDGEVMAADLTLLSGTLAGGYLYGAHPRLRERKVDVATMLLDACTRHTGGEHPRALSLLRGNEPYKHHWRPEPVTNQRLLLARRRTAPLVCAVAWGASGRQWAKRRLREREERRGEGPGRGGGAST</sequence>
<name>A0A5P2CB74_STRVZ</name>
<feature type="compositionally biased region" description="Basic and acidic residues" evidence="1">
    <location>
        <begin position="408"/>
        <end position="417"/>
    </location>
</feature>
<proteinExistence type="predicted"/>
<organism evidence="3 4">
    <name type="scientific">Streptomyces venezuelae</name>
    <dbReference type="NCBI Taxonomy" id="54571"/>
    <lineage>
        <taxon>Bacteria</taxon>
        <taxon>Bacillati</taxon>
        <taxon>Actinomycetota</taxon>
        <taxon>Actinomycetes</taxon>
        <taxon>Kitasatosporales</taxon>
        <taxon>Streptomycetaceae</taxon>
        <taxon>Streptomyces</taxon>
    </lineage>
</organism>
<protein>
    <submittedName>
        <fullName evidence="3">Glycosyl transferase family 1</fullName>
    </submittedName>
</protein>
<feature type="compositionally biased region" description="Basic residues" evidence="1">
    <location>
        <begin position="1"/>
        <end position="10"/>
    </location>
</feature>
<evidence type="ECO:0000313" key="4">
    <source>
        <dbReference type="Proteomes" id="UP000322927"/>
    </source>
</evidence>
<gene>
    <name evidence="3" type="ORF">DEJ48_18180</name>
</gene>
<dbReference type="AlphaFoldDB" id="A0A5P2CB74"/>
<evidence type="ECO:0000256" key="1">
    <source>
        <dbReference type="SAM" id="MobiDB-lite"/>
    </source>
</evidence>
<dbReference type="EMBL" id="CP029192">
    <property type="protein sequence ID" value="QES39098.1"/>
    <property type="molecule type" value="Genomic_DNA"/>
</dbReference>
<dbReference type="InterPro" id="IPR038740">
    <property type="entry name" value="BioF2-like_GNAT_dom"/>
</dbReference>
<dbReference type="Proteomes" id="UP000322927">
    <property type="component" value="Chromosome"/>
</dbReference>
<dbReference type="InterPro" id="IPR016181">
    <property type="entry name" value="Acyl_CoA_acyltransferase"/>
</dbReference>
<dbReference type="GO" id="GO:0016740">
    <property type="term" value="F:transferase activity"/>
    <property type="evidence" value="ECO:0007669"/>
    <property type="project" value="UniProtKB-KW"/>
</dbReference>
<dbReference type="OrthoDB" id="3452668at2"/>
<evidence type="ECO:0000259" key="2">
    <source>
        <dbReference type="Pfam" id="PF13480"/>
    </source>
</evidence>
<dbReference type="SUPFAM" id="SSF55729">
    <property type="entry name" value="Acyl-CoA N-acyltransferases (Nat)"/>
    <property type="match status" value="1"/>
</dbReference>
<feature type="region of interest" description="Disordered" evidence="1">
    <location>
        <begin position="405"/>
        <end position="426"/>
    </location>
</feature>
<dbReference type="Pfam" id="PF13480">
    <property type="entry name" value="Acetyltransf_6"/>
    <property type="match status" value="1"/>
</dbReference>
<keyword evidence="3" id="KW-0808">Transferase</keyword>